<dbReference type="CDD" id="cd06222">
    <property type="entry name" value="RNase_H_like"/>
    <property type="match status" value="1"/>
</dbReference>
<keyword evidence="1" id="KW-1133">Transmembrane helix</keyword>
<dbReference type="AlphaFoldDB" id="A0A834W9M8"/>
<evidence type="ECO:0000256" key="1">
    <source>
        <dbReference type="SAM" id="Phobius"/>
    </source>
</evidence>
<proteinExistence type="predicted"/>
<dbReference type="Proteomes" id="UP000634136">
    <property type="component" value="Unassembled WGS sequence"/>
</dbReference>
<dbReference type="InterPro" id="IPR044730">
    <property type="entry name" value="RNase_H-like_dom_plant"/>
</dbReference>
<evidence type="ECO:0000313" key="2">
    <source>
        <dbReference type="EMBL" id="KAF7815450.1"/>
    </source>
</evidence>
<dbReference type="Gene3D" id="3.30.420.10">
    <property type="entry name" value="Ribonuclease H-like superfamily/Ribonuclease H"/>
    <property type="match status" value="1"/>
</dbReference>
<keyword evidence="1" id="KW-0812">Transmembrane</keyword>
<feature type="transmembrane region" description="Helical" evidence="1">
    <location>
        <begin position="181"/>
        <end position="206"/>
    </location>
</feature>
<protein>
    <submittedName>
        <fullName evidence="2">Putative ribonuclease H-like domain-containing protein</fullName>
    </submittedName>
</protein>
<sequence length="252" mass="27696">MDPCYFSDDYDGSGCLQQGGGIFLDFHGMHGSDLCYHNALPTAKKLHNASIVSQVPSVSSVFLIDEESATHILRDCPVSRFKPQPFFFKLNVDGSCTENQLGYGGIIRDDKGNHVSSFNHYPGTGNVIIAELWALQLSTCYRPSNNGNSDTTFGKPTHALMLWQTLGDFQNRVSQSIVIRLLSSSLIFSLINKIITSLAVFAKALVPIPPSMSMHWNLPSLLFQNVFFVSSALAIFIVYTLCVGSVIWSSFG</sequence>
<reference evidence="2" key="1">
    <citation type="submission" date="2020-09" db="EMBL/GenBank/DDBJ databases">
        <title>Genome-Enabled Discovery of Anthraquinone Biosynthesis in Senna tora.</title>
        <authorList>
            <person name="Kang S.-H."/>
            <person name="Pandey R.P."/>
            <person name="Lee C.-M."/>
            <person name="Sim J.-S."/>
            <person name="Jeong J.-T."/>
            <person name="Choi B.-S."/>
            <person name="Jung M."/>
            <person name="Ginzburg D."/>
            <person name="Zhao K."/>
            <person name="Won S.Y."/>
            <person name="Oh T.-J."/>
            <person name="Yu Y."/>
            <person name="Kim N.-H."/>
            <person name="Lee O.R."/>
            <person name="Lee T.-H."/>
            <person name="Bashyal P."/>
            <person name="Kim T.-S."/>
            <person name="Lee W.-H."/>
            <person name="Kawkins C."/>
            <person name="Kim C.-K."/>
            <person name="Kim J.S."/>
            <person name="Ahn B.O."/>
            <person name="Rhee S.Y."/>
            <person name="Sohng J.K."/>
        </authorList>
    </citation>
    <scope>NUCLEOTIDE SEQUENCE</scope>
    <source>
        <tissue evidence="2">Leaf</tissue>
    </source>
</reference>
<evidence type="ECO:0000313" key="3">
    <source>
        <dbReference type="Proteomes" id="UP000634136"/>
    </source>
</evidence>
<dbReference type="EMBL" id="JAAIUW010000009">
    <property type="protein sequence ID" value="KAF7815450.1"/>
    <property type="molecule type" value="Genomic_DNA"/>
</dbReference>
<dbReference type="InterPro" id="IPR036397">
    <property type="entry name" value="RNaseH_sf"/>
</dbReference>
<keyword evidence="3" id="KW-1185">Reference proteome</keyword>
<dbReference type="GO" id="GO:0003676">
    <property type="term" value="F:nucleic acid binding"/>
    <property type="evidence" value="ECO:0007669"/>
    <property type="project" value="InterPro"/>
</dbReference>
<gene>
    <name evidence="2" type="ORF">G2W53_029419</name>
</gene>
<comment type="caution">
    <text evidence="2">The sequence shown here is derived from an EMBL/GenBank/DDBJ whole genome shotgun (WGS) entry which is preliminary data.</text>
</comment>
<feature type="transmembrane region" description="Helical" evidence="1">
    <location>
        <begin position="226"/>
        <end position="248"/>
    </location>
</feature>
<name>A0A834W9M8_9FABA</name>
<keyword evidence="1" id="KW-0472">Membrane</keyword>
<organism evidence="2 3">
    <name type="scientific">Senna tora</name>
    <dbReference type="NCBI Taxonomy" id="362788"/>
    <lineage>
        <taxon>Eukaryota</taxon>
        <taxon>Viridiplantae</taxon>
        <taxon>Streptophyta</taxon>
        <taxon>Embryophyta</taxon>
        <taxon>Tracheophyta</taxon>
        <taxon>Spermatophyta</taxon>
        <taxon>Magnoliopsida</taxon>
        <taxon>eudicotyledons</taxon>
        <taxon>Gunneridae</taxon>
        <taxon>Pentapetalae</taxon>
        <taxon>rosids</taxon>
        <taxon>fabids</taxon>
        <taxon>Fabales</taxon>
        <taxon>Fabaceae</taxon>
        <taxon>Caesalpinioideae</taxon>
        <taxon>Cassia clade</taxon>
        <taxon>Senna</taxon>
    </lineage>
</organism>
<accession>A0A834W9M8</accession>